<keyword evidence="3" id="KW-1185">Reference proteome</keyword>
<evidence type="ECO:0000313" key="3">
    <source>
        <dbReference type="Proteomes" id="UP000266841"/>
    </source>
</evidence>
<evidence type="ECO:0000313" key="2">
    <source>
        <dbReference type="EMBL" id="EJK45517.1"/>
    </source>
</evidence>
<name>K0RG00_THAOC</name>
<feature type="region of interest" description="Disordered" evidence="1">
    <location>
        <begin position="1"/>
        <end position="133"/>
    </location>
</feature>
<feature type="compositionally biased region" description="Polar residues" evidence="1">
    <location>
        <begin position="50"/>
        <end position="59"/>
    </location>
</feature>
<feature type="compositionally biased region" description="Low complexity" evidence="1">
    <location>
        <begin position="86"/>
        <end position="99"/>
    </location>
</feature>
<feature type="region of interest" description="Disordered" evidence="1">
    <location>
        <begin position="244"/>
        <end position="298"/>
    </location>
</feature>
<dbReference type="AlphaFoldDB" id="K0RG00"/>
<protein>
    <submittedName>
        <fullName evidence="2">Uncharacterized protein</fullName>
    </submittedName>
</protein>
<comment type="caution">
    <text evidence="2">The sequence shown here is derived from an EMBL/GenBank/DDBJ whole genome shotgun (WGS) entry which is preliminary data.</text>
</comment>
<dbReference type="EMBL" id="AGNL01048457">
    <property type="protein sequence ID" value="EJK45517.1"/>
    <property type="molecule type" value="Genomic_DNA"/>
</dbReference>
<accession>K0RG00</accession>
<dbReference type="Proteomes" id="UP000266841">
    <property type="component" value="Unassembled WGS sequence"/>
</dbReference>
<sequence length="298" mass="32316">MSNKPRRRRSKRIELLPEISYSETKKRSSKSSKSASKSSRSKPKRDQSERSVSVKTNGGVSVAPRSLLKVKTTTSPPRNDSPAGESATPQTVSPTPSSPVEEDNNPNHRSSSRADFTSCATPKTARAHRRSITFGEDELAEFRWWESPSAIKRLGPCSIADDVTLSSEEEEDLHGESEKSKVMGIDGNSLCLMPHPNYSRCELPITNNNGEAMRPPLLAQEQVSAQIHESQLVEQLLAQVGSDQVSPGAEASPDELAIAIPPGSDDASKCTLRARNGGHIREGSATVGQRPLPSRRGQ</sequence>
<feature type="compositionally biased region" description="Polar residues" evidence="1">
    <location>
        <begin position="107"/>
        <end position="121"/>
    </location>
</feature>
<evidence type="ECO:0000256" key="1">
    <source>
        <dbReference type="SAM" id="MobiDB-lite"/>
    </source>
</evidence>
<proteinExistence type="predicted"/>
<organism evidence="2 3">
    <name type="scientific">Thalassiosira oceanica</name>
    <name type="common">Marine diatom</name>
    <dbReference type="NCBI Taxonomy" id="159749"/>
    <lineage>
        <taxon>Eukaryota</taxon>
        <taxon>Sar</taxon>
        <taxon>Stramenopiles</taxon>
        <taxon>Ochrophyta</taxon>
        <taxon>Bacillariophyta</taxon>
        <taxon>Coscinodiscophyceae</taxon>
        <taxon>Thalassiosirophycidae</taxon>
        <taxon>Thalassiosirales</taxon>
        <taxon>Thalassiosiraceae</taxon>
        <taxon>Thalassiosira</taxon>
    </lineage>
</organism>
<reference evidence="2 3" key="1">
    <citation type="journal article" date="2012" name="Genome Biol.">
        <title>Genome and low-iron response of an oceanic diatom adapted to chronic iron limitation.</title>
        <authorList>
            <person name="Lommer M."/>
            <person name="Specht M."/>
            <person name="Roy A.S."/>
            <person name="Kraemer L."/>
            <person name="Andreson R."/>
            <person name="Gutowska M.A."/>
            <person name="Wolf J."/>
            <person name="Bergner S.V."/>
            <person name="Schilhabel M.B."/>
            <person name="Klostermeier U.C."/>
            <person name="Beiko R.G."/>
            <person name="Rosenstiel P."/>
            <person name="Hippler M."/>
            <person name="Laroche J."/>
        </authorList>
    </citation>
    <scope>NUCLEOTIDE SEQUENCE [LARGE SCALE GENOMIC DNA]</scope>
    <source>
        <strain evidence="2 3">CCMP1005</strain>
    </source>
</reference>
<feature type="compositionally biased region" description="Basic residues" evidence="1">
    <location>
        <begin position="1"/>
        <end position="11"/>
    </location>
</feature>
<gene>
    <name evidence="2" type="ORF">THAOC_35865</name>
</gene>